<dbReference type="InterPro" id="IPR008758">
    <property type="entry name" value="Peptidase_S28"/>
</dbReference>
<dbReference type="Pfam" id="PF05577">
    <property type="entry name" value="Peptidase_S28"/>
    <property type="match status" value="1"/>
</dbReference>
<dbReference type="GO" id="GO:0008239">
    <property type="term" value="F:dipeptidyl-peptidase activity"/>
    <property type="evidence" value="ECO:0007669"/>
    <property type="project" value="TreeGrafter"/>
</dbReference>
<keyword evidence="2" id="KW-0645">Protease</keyword>
<evidence type="ECO:0000256" key="1">
    <source>
        <dbReference type="ARBA" id="ARBA00011079"/>
    </source>
</evidence>
<keyword evidence="6" id="KW-1133">Transmembrane helix</keyword>
<dbReference type="PANTHER" id="PTHR11010">
    <property type="entry name" value="PROTEASE S28 PRO-X CARBOXYPEPTIDASE-RELATED"/>
    <property type="match status" value="1"/>
</dbReference>
<organism evidence="7 8">
    <name type="scientific">Punica granatum</name>
    <name type="common">Pomegranate</name>
    <dbReference type="NCBI Taxonomy" id="22663"/>
    <lineage>
        <taxon>Eukaryota</taxon>
        <taxon>Viridiplantae</taxon>
        <taxon>Streptophyta</taxon>
        <taxon>Embryophyta</taxon>
        <taxon>Tracheophyta</taxon>
        <taxon>Spermatophyta</taxon>
        <taxon>Magnoliopsida</taxon>
        <taxon>eudicotyledons</taxon>
        <taxon>Gunneridae</taxon>
        <taxon>Pentapetalae</taxon>
        <taxon>rosids</taxon>
        <taxon>malvids</taxon>
        <taxon>Myrtales</taxon>
        <taxon>Lythraceae</taxon>
        <taxon>Punica</taxon>
    </lineage>
</organism>
<evidence type="ECO:0000256" key="6">
    <source>
        <dbReference type="SAM" id="Phobius"/>
    </source>
</evidence>
<feature type="non-terminal residue" evidence="7">
    <location>
        <position position="1"/>
    </location>
</feature>
<evidence type="ECO:0000256" key="3">
    <source>
        <dbReference type="ARBA" id="ARBA00022729"/>
    </source>
</evidence>
<evidence type="ECO:0000256" key="4">
    <source>
        <dbReference type="ARBA" id="ARBA00022801"/>
    </source>
</evidence>
<evidence type="ECO:0000256" key="5">
    <source>
        <dbReference type="ARBA" id="ARBA00023180"/>
    </source>
</evidence>
<dbReference type="GO" id="GO:0070008">
    <property type="term" value="F:serine-type exopeptidase activity"/>
    <property type="evidence" value="ECO:0007669"/>
    <property type="project" value="InterPro"/>
</dbReference>
<comment type="caution">
    <text evidence="7">The sequence shown here is derived from an EMBL/GenBank/DDBJ whole genome shotgun (WGS) entry which is preliminary data.</text>
</comment>
<keyword evidence="3" id="KW-0732">Signal</keyword>
<dbReference type="InterPro" id="IPR029058">
    <property type="entry name" value="AB_hydrolase_fold"/>
</dbReference>
<proteinExistence type="inferred from homology"/>
<dbReference type="EMBL" id="PGOL01044696">
    <property type="protein sequence ID" value="PKH69382.1"/>
    <property type="molecule type" value="Genomic_DNA"/>
</dbReference>
<evidence type="ECO:0000313" key="7">
    <source>
        <dbReference type="EMBL" id="PKH69382.1"/>
    </source>
</evidence>
<comment type="similarity">
    <text evidence="1">Belongs to the peptidase S28 family.</text>
</comment>
<keyword evidence="5" id="KW-0325">Glycoprotein</keyword>
<keyword evidence="4" id="KW-0378">Hydrolase</keyword>
<accession>A0A2I0GSS1</accession>
<gene>
    <name evidence="7" type="ORF">CRG98_050140</name>
</gene>
<evidence type="ECO:0000313" key="8">
    <source>
        <dbReference type="Proteomes" id="UP000233551"/>
    </source>
</evidence>
<keyword evidence="6" id="KW-0812">Transmembrane</keyword>
<protein>
    <submittedName>
        <fullName evidence="7">Uncharacterized protein</fullName>
    </submittedName>
</protein>
<dbReference type="GO" id="GO:0006508">
    <property type="term" value="P:proteolysis"/>
    <property type="evidence" value="ECO:0007669"/>
    <property type="project" value="UniProtKB-KW"/>
</dbReference>
<evidence type="ECO:0000256" key="2">
    <source>
        <dbReference type="ARBA" id="ARBA00022670"/>
    </source>
</evidence>
<name>A0A2I0GSS1_PUNGR</name>
<dbReference type="PANTHER" id="PTHR11010:SF96">
    <property type="entry name" value="LYSOSOMAL PRO-X CARBOXYPEPTIDASE-LIKE ISOFORM X1"/>
    <property type="match status" value="1"/>
</dbReference>
<feature type="transmembrane region" description="Helical" evidence="6">
    <location>
        <begin position="96"/>
        <end position="115"/>
    </location>
</feature>
<dbReference type="SUPFAM" id="SSF53474">
    <property type="entry name" value="alpha/beta-Hydrolases"/>
    <property type="match status" value="1"/>
</dbReference>
<dbReference type="STRING" id="22663.A0A2I0GSS1"/>
<dbReference type="Proteomes" id="UP000233551">
    <property type="component" value="Unassembled WGS sequence"/>
</dbReference>
<sequence>HRFYGDSIPYNLSLAEALNNPDARGYFNSAQALADYATIITYVKRKLDAHKSPVIVVGASYGGSSHASLAKTTLSYFIDLLDSVLASWFRLKYSHIALVALALSAPILLPVNFTLRYGYYTIVSNVFQIS</sequence>
<dbReference type="AlphaFoldDB" id="A0A2I0GSS1"/>
<keyword evidence="6" id="KW-0472">Membrane</keyword>
<reference evidence="7 8" key="1">
    <citation type="submission" date="2017-11" db="EMBL/GenBank/DDBJ databases">
        <title>De-novo sequencing of pomegranate (Punica granatum L.) genome.</title>
        <authorList>
            <person name="Akparov Z."/>
            <person name="Amiraslanov A."/>
            <person name="Hajiyeva S."/>
            <person name="Abbasov M."/>
            <person name="Kaur K."/>
            <person name="Hamwieh A."/>
            <person name="Solovyev V."/>
            <person name="Salamov A."/>
            <person name="Braich B."/>
            <person name="Kosarev P."/>
            <person name="Mahmoud A."/>
            <person name="Hajiyev E."/>
            <person name="Babayeva S."/>
            <person name="Izzatullayeva V."/>
            <person name="Mammadov A."/>
            <person name="Mammadov A."/>
            <person name="Sharifova S."/>
            <person name="Ojaghi J."/>
            <person name="Eynullazada K."/>
            <person name="Bayramov B."/>
            <person name="Abdulazimova A."/>
            <person name="Shahmuradov I."/>
        </authorList>
    </citation>
    <scope>NUCLEOTIDE SEQUENCE [LARGE SCALE GENOMIC DNA]</scope>
    <source>
        <strain evidence="8">cv. AG2017</strain>
        <tissue evidence="7">Leaf</tissue>
    </source>
</reference>
<keyword evidence="8" id="KW-1185">Reference proteome</keyword>
<dbReference type="Gene3D" id="3.40.50.1820">
    <property type="entry name" value="alpha/beta hydrolase"/>
    <property type="match status" value="1"/>
</dbReference>